<proteinExistence type="predicted"/>
<dbReference type="RefSeq" id="WP_206721396.1">
    <property type="nucleotide sequence ID" value="NZ_CP071090.1"/>
</dbReference>
<sequence length="138" mass="14675">MRQLGMLVGAVAVALFVGCGPVDGQISDEGAQAVEQAELLQGLADACQADNYNQCVAAGYASCNAWSANTACGDTTCDPEYGLSPCFRRDCTEGPCQNIPLGATFQSVQKFRVCFNPQGQSCTEWLVLQDFQRTKCGC</sequence>
<keyword evidence="2" id="KW-1185">Reference proteome</keyword>
<evidence type="ECO:0008006" key="3">
    <source>
        <dbReference type="Google" id="ProtNLM"/>
    </source>
</evidence>
<evidence type="ECO:0000313" key="1">
    <source>
        <dbReference type="EMBL" id="QSQ19814.1"/>
    </source>
</evidence>
<gene>
    <name evidence="1" type="ORF">JY651_31595</name>
</gene>
<organism evidence="1 2">
    <name type="scientific">Pyxidicoccus parkwayensis</name>
    <dbReference type="NCBI Taxonomy" id="2813578"/>
    <lineage>
        <taxon>Bacteria</taxon>
        <taxon>Pseudomonadati</taxon>
        <taxon>Myxococcota</taxon>
        <taxon>Myxococcia</taxon>
        <taxon>Myxococcales</taxon>
        <taxon>Cystobacterineae</taxon>
        <taxon>Myxococcaceae</taxon>
        <taxon>Pyxidicoccus</taxon>
    </lineage>
</organism>
<evidence type="ECO:0000313" key="2">
    <source>
        <dbReference type="Proteomes" id="UP000662747"/>
    </source>
</evidence>
<dbReference type="EMBL" id="CP071090">
    <property type="protein sequence ID" value="QSQ19814.1"/>
    <property type="molecule type" value="Genomic_DNA"/>
</dbReference>
<name>A0ABX7NLT3_9BACT</name>
<reference evidence="1 2" key="1">
    <citation type="submission" date="2021-02" db="EMBL/GenBank/DDBJ databases">
        <title>De Novo genome assembly of isolated myxobacteria.</title>
        <authorList>
            <person name="Stevens D.C."/>
        </authorList>
    </citation>
    <scope>NUCLEOTIDE SEQUENCE [LARGE SCALE GENOMIC DNA]</scope>
    <source>
        <strain evidence="2">SCPEA02</strain>
    </source>
</reference>
<accession>A0ABX7NLT3</accession>
<dbReference type="Proteomes" id="UP000662747">
    <property type="component" value="Chromosome"/>
</dbReference>
<protein>
    <recommendedName>
        <fullName evidence="3">Lipoprotein</fullName>
    </recommendedName>
</protein>
<dbReference type="PROSITE" id="PS51257">
    <property type="entry name" value="PROKAR_LIPOPROTEIN"/>
    <property type="match status" value="1"/>
</dbReference>